<keyword evidence="2" id="KW-1185">Reference proteome</keyword>
<evidence type="ECO:0000313" key="2">
    <source>
        <dbReference type="Proteomes" id="UP000006657"/>
    </source>
</evidence>
<proteinExistence type="predicted"/>
<dbReference type="AlphaFoldDB" id="F9Z4Z4"/>
<reference evidence="1 2" key="1">
    <citation type="journal article" date="2011" name="Stand. Genomic Sci.">
        <title>Complete genome sequence of Odoribacter splanchnicus type strain (1651/6).</title>
        <authorList>
            <consortium name="US DOE Joint Genome Institute (JGI-PGF)"/>
            <person name="Goker M."/>
            <person name="Gronow S."/>
            <person name="Zeytun A."/>
            <person name="Nolan M."/>
            <person name="Lucas S."/>
            <person name="Lapidus A."/>
            <person name="Hammon N."/>
            <person name="Deshpande S."/>
            <person name="Cheng J.F."/>
            <person name="Pitluck S."/>
            <person name="Liolios K."/>
            <person name="Pagani I."/>
            <person name="Ivanova N."/>
            <person name="Mavromatis K."/>
            <person name="Ovchinikova G."/>
            <person name="Pati A."/>
            <person name="Tapia R."/>
            <person name="Han C."/>
            <person name="Goodwin L."/>
            <person name="Chen A."/>
            <person name="Palaniappan K."/>
            <person name="Land M."/>
            <person name="Hauser L."/>
            <person name="Jeffries C.D."/>
            <person name="Brambilla E.M."/>
            <person name="Rohde M."/>
            <person name="Detter J.C."/>
            <person name="Woyke T."/>
            <person name="Bristow J."/>
            <person name="Markowitz V."/>
            <person name="Hugenholtz P."/>
            <person name="Eisen J.A."/>
            <person name="Kyrpides N.C."/>
            <person name="Klenk H.P."/>
        </authorList>
    </citation>
    <scope>NUCLEOTIDE SEQUENCE [LARGE SCALE GENOMIC DNA]</scope>
    <source>
        <strain evidence="2">ATCC 29572 / DSM 20712 / JCM 15291 / NCTC 10825 / 1651/6</strain>
    </source>
</reference>
<dbReference type="Proteomes" id="UP000006657">
    <property type="component" value="Chromosome"/>
</dbReference>
<dbReference type="HOGENOM" id="CLU_017306_0_0_10"/>
<dbReference type="PaxDb" id="709991-Odosp_1580"/>
<dbReference type="KEGG" id="osp:Odosp_1580"/>
<dbReference type="BioCyc" id="OSPL709991:G1GRN-1601-MONOMER"/>
<name>F9Z4Z4_ODOSD</name>
<dbReference type="EMBL" id="CP002544">
    <property type="protein sequence ID" value="ADY32605.1"/>
    <property type="molecule type" value="Genomic_DNA"/>
</dbReference>
<protein>
    <recommendedName>
        <fullName evidence="3">DUF4493 domain-containing protein</fullName>
    </recommendedName>
</protein>
<evidence type="ECO:0000313" key="1">
    <source>
        <dbReference type="EMBL" id="ADY32605.1"/>
    </source>
</evidence>
<dbReference type="Pfam" id="PF14900">
    <property type="entry name" value="DUF4493"/>
    <property type="match status" value="1"/>
</dbReference>
<dbReference type="eggNOG" id="ENOG5033Q5F">
    <property type="taxonomic scope" value="Bacteria"/>
</dbReference>
<organism evidence="1 2">
    <name type="scientific">Odoribacter splanchnicus (strain ATCC 29572 / DSM 20712 / CIP 104287 / JCM 15291 / NCTC 10825 / 1651/6)</name>
    <name type="common">Bacteroides splanchnicus</name>
    <dbReference type="NCBI Taxonomy" id="709991"/>
    <lineage>
        <taxon>Bacteria</taxon>
        <taxon>Pseudomonadati</taxon>
        <taxon>Bacteroidota</taxon>
        <taxon>Bacteroidia</taxon>
        <taxon>Bacteroidales</taxon>
        <taxon>Odoribacteraceae</taxon>
        <taxon>Odoribacter</taxon>
    </lineage>
</organism>
<gene>
    <name evidence="1" type="ordered locus">Odosp_1580</name>
</gene>
<sequence>MIMRKVYYILLCCVWLGQVACQDKGTEVGGQGRIRLSITDRVISKALPDALSPELTDRFQVEMIRLEDNRLVFGGTCADFNARSQLFRSGEHTIQVSYGDNPLLAMDAPYYVSEKETVIVESGTEQEVVLQCRVGNAVASFEFLNADKLDKMLKNYYIELVVGGETLKWNPGSSEHPYIKAGSEVEFYLKGTWIENGLPYARKFANVMPVEVGKRYHYKLKFDTSNLTGIILDIEVEAAVETITVNETLPQEWLPKPKITAEGFDENNLLTYTETEEAKTAVISYAAVRPVQDVEITLNFADPNLSALNKTYLLSTITEEDRQALQNAAIVLPTLDQVATMGKIDFTEMTSSLLTKDGGLDADNQFQVRIKANERWSDKADYTVKTIKPVFSIGVYPGNIWTKEFTANPLVADSVKTGDFTKFSDITYEFSTDGTNWTTLAADLRKDELTPGSTYYVRPKYRGQVPGKVTSFRTYEALAIPNSNLDEGYETSYPKSGNPLYTFNGGWIGTRNPLTCHSNGVNAFYVSKSSTLPITDNGSTVAHMMTIGWGQGNSCSFGNKSGSVIKNISSGIVCVGEYDSGQDSIYAKSAYVRPTSMTFVYKASPYGDDEYLISIQLINITDGLETVIGRAEIKSNNTQSDYITQNLDVVYNEQFVQLPISHVRLIFKAGTKEDRDHLEDKFSKEGSGSFYSNYYLKGSQFWLDSFVLNYNK</sequence>
<evidence type="ECO:0008006" key="3">
    <source>
        <dbReference type="Google" id="ProtNLM"/>
    </source>
</evidence>
<dbReference type="STRING" id="709991.Odosp_1580"/>
<dbReference type="InterPro" id="IPR027840">
    <property type="entry name" value="DUF4493"/>
</dbReference>
<accession>F9Z4Z4</accession>